<reference evidence="1" key="2">
    <citation type="submission" date="2015-06" db="UniProtKB">
        <authorList>
            <consortium name="EnsemblProtists"/>
        </authorList>
    </citation>
    <scope>IDENTIFICATION</scope>
    <source>
        <strain evidence="1">Emoy2</strain>
    </source>
</reference>
<reference evidence="2" key="1">
    <citation type="journal article" date="2010" name="Science">
        <title>Signatures of adaptation to obligate biotrophy in the Hyaloperonospora arabidopsidis genome.</title>
        <authorList>
            <person name="Baxter L."/>
            <person name="Tripathy S."/>
            <person name="Ishaque N."/>
            <person name="Boot N."/>
            <person name="Cabral A."/>
            <person name="Kemen E."/>
            <person name="Thines M."/>
            <person name="Ah-Fong A."/>
            <person name="Anderson R."/>
            <person name="Badejoko W."/>
            <person name="Bittner-Eddy P."/>
            <person name="Boore J.L."/>
            <person name="Chibucos M.C."/>
            <person name="Coates M."/>
            <person name="Dehal P."/>
            <person name="Delehaunty K."/>
            <person name="Dong S."/>
            <person name="Downton P."/>
            <person name="Dumas B."/>
            <person name="Fabro G."/>
            <person name="Fronick C."/>
            <person name="Fuerstenberg S.I."/>
            <person name="Fulton L."/>
            <person name="Gaulin E."/>
            <person name="Govers F."/>
            <person name="Hughes L."/>
            <person name="Humphray S."/>
            <person name="Jiang R.H."/>
            <person name="Judelson H."/>
            <person name="Kamoun S."/>
            <person name="Kyung K."/>
            <person name="Meijer H."/>
            <person name="Minx P."/>
            <person name="Morris P."/>
            <person name="Nelson J."/>
            <person name="Phuntumart V."/>
            <person name="Qutob D."/>
            <person name="Rehmany A."/>
            <person name="Rougon-Cardoso A."/>
            <person name="Ryden P."/>
            <person name="Torto-Alalibo T."/>
            <person name="Studholme D."/>
            <person name="Wang Y."/>
            <person name="Win J."/>
            <person name="Wood J."/>
            <person name="Clifton S.W."/>
            <person name="Rogers J."/>
            <person name="Van den Ackerveken G."/>
            <person name="Jones J.D."/>
            <person name="McDowell J.M."/>
            <person name="Beynon J."/>
            <person name="Tyler B.M."/>
        </authorList>
    </citation>
    <scope>NUCLEOTIDE SEQUENCE [LARGE SCALE GENOMIC DNA]</scope>
    <source>
        <strain evidence="2">Emoy2</strain>
    </source>
</reference>
<dbReference type="InParanoid" id="M4C647"/>
<organism evidence="1 2">
    <name type="scientific">Hyaloperonospora arabidopsidis (strain Emoy2)</name>
    <name type="common">Downy mildew agent</name>
    <name type="synonym">Peronospora arabidopsidis</name>
    <dbReference type="NCBI Taxonomy" id="559515"/>
    <lineage>
        <taxon>Eukaryota</taxon>
        <taxon>Sar</taxon>
        <taxon>Stramenopiles</taxon>
        <taxon>Oomycota</taxon>
        <taxon>Peronosporomycetes</taxon>
        <taxon>Peronosporales</taxon>
        <taxon>Peronosporaceae</taxon>
        <taxon>Hyaloperonospora</taxon>
    </lineage>
</organism>
<evidence type="ECO:0000313" key="2">
    <source>
        <dbReference type="Proteomes" id="UP000011713"/>
    </source>
</evidence>
<dbReference type="VEuPathDB" id="FungiDB:HpaG814578"/>
<sequence>MYRILSGEAAPPQANYKRVTRDPILSSFKRHVDTHVLAHTPLPATEHSQESSDEDLYLYDDNDVFLSAVAQQQSIVVQTA</sequence>
<dbReference type="Proteomes" id="UP000011713">
    <property type="component" value="Unassembled WGS sequence"/>
</dbReference>
<proteinExistence type="predicted"/>
<keyword evidence="2" id="KW-1185">Reference proteome</keyword>
<evidence type="ECO:0000313" key="1">
    <source>
        <dbReference type="EnsemblProtists" id="HpaP814578"/>
    </source>
</evidence>
<accession>M4C647</accession>
<dbReference type="EnsemblProtists" id="HpaT814578">
    <property type="protein sequence ID" value="HpaP814578"/>
    <property type="gene ID" value="HpaG814578"/>
</dbReference>
<protein>
    <submittedName>
        <fullName evidence="1">Uncharacterized protein</fullName>
    </submittedName>
</protein>
<dbReference type="AlphaFoldDB" id="M4C647"/>
<name>M4C647_HYAAE</name>
<dbReference type="HOGENOM" id="CLU_2594888_0_0_1"/>
<dbReference type="EMBL" id="ABWE02005454">
    <property type="status" value="NOT_ANNOTATED_CDS"/>
    <property type="molecule type" value="Genomic_DNA"/>
</dbReference>